<dbReference type="GO" id="GO:0005634">
    <property type="term" value="C:nucleus"/>
    <property type="evidence" value="ECO:0007669"/>
    <property type="project" value="UniProtKB-ARBA"/>
</dbReference>
<dbReference type="GO" id="GO:0080090">
    <property type="term" value="P:regulation of primary metabolic process"/>
    <property type="evidence" value="ECO:0007669"/>
    <property type="project" value="UniProtKB-ARBA"/>
</dbReference>
<keyword evidence="4 7" id="KW-0547">Nucleotide-binding</keyword>
<dbReference type="PANTHER" id="PTHR24056:SF508">
    <property type="entry name" value="CYCLIN-DEPENDENT KINASE 10"/>
    <property type="match status" value="1"/>
</dbReference>
<dbReference type="GO" id="GO:0010556">
    <property type="term" value="P:regulation of macromolecule biosynthetic process"/>
    <property type="evidence" value="ECO:0007669"/>
    <property type="project" value="UniProtKB-ARBA"/>
</dbReference>
<evidence type="ECO:0000256" key="4">
    <source>
        <dbReference type="ARBA" id="ARBA00022741"/>
    </source>
</evidence>
<organism evidence="11 12">
    <name type="scientific">Paralvinella palmiformis</name>
    <dbReference type="NCBI Taxonomy" id="53620"/>
    <lineage>
        <taxon>Eukaryota</taxon>
        <taxon>Metazoa</taxon>
        <taxon>Spiralia</taxon>
        <taxon>Lophotrochozoa</taxon>
        <taxon>Annelida</taxon>
        <taxon>Polychaeta</taxon>
        <taxon>Sedentaria</taxon>
        <taxon>Canalipalpata</taxon>
        <taxon>Terebellida</taxon>
        <taxon>Terebelliformia</taxon>
        <taxon>Alvinellidae</taxon>
        <taxon>Paralvinella</taxon>
    </lineage>
</organism>
<evidence type="ECO:0000256" key="8">
    <source>
        <dbReference type="RuleBase" id="RU000304"/>
    </source>
</evidence>
<dbReference type="SMART" id="SM00220">
    <property type="entry name" value="S_TKc"/>
    <property type="match status" value="1"/>
</dbReference>
<keyword evidence="3" id="KW-0808">Transferase</keyword>
<evidence type="ECO:0000256" key="1">
    <source>
        <dbReference type="ARBA" id="ARBA00006485"/>
    </source>
</evidence>
<reference evidence="11" key="1">
    <citation type="journal article" date="2023" name="Mol. Biol. Evol.">
        <title>Third-Generation Sequencing Reveals the Adaptive Role of the Epigenome in Three Deep-Sea Polychaetes.</title>
        <authorList>
            <person name="Perez M."/>
            <person name="Aroh O."/>
            <person name="Sun Y."/>
            <person name="Lan Y."/>
            <person name="Juniper S.K."/>
            <person name="Young C.R."/>
            <person name="Angers B."/>
            <person name="Qian P.Y."/>
        </authorList>
    </citation>
    <scope>NUCLEOTIDE SEQUENCE</scope>
    <source>
        <strain evidence="11">P08H-3</strain>
    </source>
</reference>
<dbReference type="Gene3D" id="1.10.510.10">
    <property type="entry name" value="Transferase(Phosphotransferase) domain 1"/>
    <property type="match status" value="2"/>
</dbReference>
<dbReference type="InterPro" id="IPR008271">
    <property type="entry name" value="Ser/Thr_kinase_AS"/>
</dbReference>
<feature type="binding site" evidence="7">
    <location>
        <position position="67"/>
    </location>
    <ligand>
        <name>ATP</name>
        <dbReference type="ChEBI" id="CHEBI:30616"/>
    </ligand>
</feature>
<dbReference type="GO" id="GO:0007346">
    <property type="term" value="P:regulation of mitotic cell cycle"/>
    <property type="evidence" value="ECO:0007669"/>
    <property type="project" value="TreeGrafter"/>
</dbReference>
<dbReference type="Pfam" id="PF00069">
    <property type="entry name" value="Pkinase"/>
    <property type="match status" value="1"/>
</dbReference>
<proteinExistence type="inferred from homology"/>
<evidence type="ECO:0000313" key="12">
    <source>
        <dbReference type="Proteomes" id="UP001208570"/>
    </source>
</evidence>
<dbReference type="InterPro" id="IPR017441">
    <property type="entry name" value="Protein_kinase_ATP_BS"/>
</dbReference>
<feature type="region of interest" description="Disordered" evidence="9">
    <location>
        <begin position="253"/>
        <end position="288"/>
    </location>
</feature>
<evidence type="ECO:0000259" key="10">
    <source>
        <dbReference type="PROSITE" id="PS50011"/>
    </source>
</evidence>
<dbReference type="InterPro" id="IPR011009">
    <property type="entry name" value="Kinase-like_dom_sf"/>
</dbReference>
<feature type="domain" description="Protein kinase" evidence="10">
    <location>
        <begin position="38"/>
        <end position="288"/>
    </location>
</feature>
<evidence type="ECO:0000256" key="6">
    <source>
        <dbReference type="ARBA" id="ARBA00022840"/>
    </source>
</evidence>
<dbReference type="GO" id="GO:0005524">
    <property type="term" value="F:ATP binding"/>
    <property type="evidence" value="ECO:0007669"/>
    <property type="project" value="UniProtKB-UniRule"/>
</dbReference>
<keyword evidence="5" id="KW-0418">Kinase</keyword>
<evidence type="ECO:0000313" key="11">
    <source>
        <dbReference type="EMBL" id="KAK2141393.1"/>
    </source>
</evidence>
<comment type="caution">
    <text evidence="11">The sequence shown here is derived from an EMBL/GenBank/DDBJ whole genome shotgun (WGS) entry which is preliminary data.</text>
</comment>
<dbReference type="SUPFAM" id="SSF56112">
    <property type="entry name" value="Protein kinase-like (PK-like)"/>
    <property type="match status" value="1"/>
</dbReference>
<evidence type="ECO:0000256" key="9">
    <source>
        <dbReference type="SAM" id="MobiDB-lite"/>
    </source>
</evidence>
<dbReference type="PANTHER" id="PTHR24056">
    <property type="entry name" value="CELL DIVISION PROTEIN KINASE"/>
    <property type="match status" value="1"/>
</dbReference>
<keyword evidence="2 8" id="KW-0723">Serine/threonine-protein kinase</keyword>
<dbReference type="AlphaFoldDB" id="A0AAD9IVL2"/>
<dbReference type="PROSITE" id="PS50011">
    <property type="entry name" value="PROTEIN_KINASE_DOM"/>
    <property type="match status" value="1"/>
</dbReference>
<dbReference type="InterPro" id="IPR050108">
    <property type="entry name" value="CDK"/>
</dbReference>
<evidence type="ECO:0000256" key="7">
    <source>
        <dbReference type="PROSITE-ProRule" id="PRU10141"/>
    </source>
</evidence>
<keyword evidence="6 7" id="KW-0067">ATP-binding</keyword>
<dbReference type="Gene3D" id="3.30.200.20">
    <property type="entry name" value="Phosphorylase Kinase, domain 1"/>
    <property type="match status" value="1"/>
</dbReference>
<name>A0AAD9IVL2_9ANNE</name>
<feature type="compositionally biased region" description="Basic and acidic residues" evidence="9">
    <location>
        <begin position="271"/>
        <end position="282"/>
    </location>
</feature>
<keyword evidence="12" id="KW-1185">Reference proteome</keyword>
<evidence type="ECO:0000256" key="2">
    <source>
        <dbReference type="ARBA" id="ARBA00022527"/>
    </source>
</evidence>
<evidence type="ECO:0000256" key="3">
    <source>
        <dbReference type="ARBA" id="ARBA00022679"/>
    </source>
</evidence>
<dbReference type="FunFam" id="3.30.200.20:FF:000172">
    <property type="entry name" value="cyclin-dependent kinase G-2 isoform X1"/>
    <property type="match status" value="1"/>
</dbReference>
<gene>
    <name evidence="11" type="ORF">LSH36_1109g00033</name>
</gene>
<accession>A0AAD9IVL2</accession>
<evidence type="ECO:0000256" key="5">
    <source>
        <dbReference type="ARBA" id="ARBA00022777"/>
    </source>
</evidence>
<dbReference type="PROSITE" id="PS00107">
    <property type="entry name" value="PROTEIN_KINASE_ATP"/>
    <property type="match status" value="1"/>
</dbReference>
<dbReference type="InterPro" id="IPR000719">
    <property type="entry name" value="Prot_kinase_dom"/>
</dbReference>
<protein>
    <recommendedName>
        <fullName evidence="10">Protein kinase domain-containing protein</fullName>
    </recommendedName>
</protein>
<comment type="similarity">
    <text evidence="1">Belongs to the protein kinase superfamily. CMGC Ser/Thr protein kinase family. CDC2/CDKX subfamily.</text>
</comment>
<dbReference type="Proteomes" id="UP001208570">
    <property type="component" value="Unassembled WGS sequence"/>
</dbReference>
<dbReference type="PROSITE" id="PS00108">
    <property type="entry name" value="PROTEIN_KINASE_ST"/>
    <property type="match status" value="1"/>
</dbReference>
<sequence length="288" mass="33241">MFGSVPEKGHMLYSFKDENSFEIPEHLKLGRCRSVLEFEKLNRIGEGTYGIVYRARDTHSEEIVALKKMRMADERDGLPISALREINILLILRHENIVELMEIAVGKSLDSIFLVMKYCEQDLASLLDNMQSPFSEAQVKCIMLQVLRGLKYLHEHFIIHRDLKVSNLLMTDKGCVKIGISQKGFSELPALQNFTLKRQPYNNVKHSFPWLSQAGISLLNALFMYNPQKRATARDCLESSYFKEQPLPCDPDLMPSFPQHRNIKRRPLTPQEDKNKLKRTDDASMIDI</sequence>
<dbReference type="EMBL" id="JAODUP010001109">
    <property type="protein sequence ID" value="KAK2141393.1"/>
    <property type="molecule type" value="Genomic_DNA"/>
</dbReference>
<dbReference type="GO" id="GO:0004674">
    <property type="term" value="F:protein serine/threonine kinase activity"/>
    <property type="evidence" value="ECO:0007669"/>
    <property type="project" value="UniProtKB-KW"/>
</dbReference>